<comment type="caution">
    <text evidence="7">The sequence shown here is derived from an EMBL/GenBank/DDBJ whole genome shotgun (WGS) entry which is preliminary data.</text>
</comment>
<feature type="signal peptide" evidence="5">
    <location>
        <begin position="1"/>
        <end position="19"/>
    </location>
</feature>
<dbReference type="PROSITE" id="PS51257">
    <property type="entry name" value="PROKAR_LIPOPROTEIN"/>
    <property type="match status" value="1"/>
</dbReference>
<evidence type="ECO:0000256" key="1">
    <source>
        <dbReference type="ARBA" id="ARBA00004196"/>
    </source>
</evidence>
<dbReference type="InterPro" id="IPR025997">
    <property type="entry name" value="SBP_2_dom"/>
</dbReference>
<gene>
    <name evidence="7" type="ORF">VF724_19460</name>
</gene>
<dbReference type="Gene3D" id="3.40.50.2300">
    <property type="match status" value="2"/>
</dbReference>
<evidence type="ECO:0000313" key="7">
    <source>
        <dbReference type="EMBL" id="MEB3103798.1"/>
    </source>
</evidence>
<keyword evidence="8" id="KW-1185">Reference proteome</keyword>
<comment type="subcellular location">
    <subcellularLocation>
        <location evidence="1">Cell envelope</location>
    </subcellularLocation>
</comment>
<accession>A0ABU5ZMR4</accession>
<feature type="chain" id="PRO_5046945002" evidence="5">
    <location>
        <begin position="20"/>
        <end position="374"/>
    </location>
</feature>
<evidence type="ECO:0000256" key="2">
    <source>
        <dbReference type="ARBA" id="ARBA00007639"/>
    </source>
</evidence>
<dbReference type="RefSeq" id="WP_371755926.1">
    <property type="nucleotide sequence ID" value="NZ_JAYJLD010000051.1"/>
</dbReference>
<dbReference type="Pfam" id="PF13407">
    <property type="entry name" value="Peripla_BP_4"/>
    <property type="match status" value="1"/>
</dbReference>
<evidence type="ECO:0000313" key="8">
    <source>
        <dbReference type="Proteomes" id="UP001310386"/>
    </source>
</evidence>
<dbReference type="SUPFAM" id="SSF53822">
    <property type="entry name" value="Periplasmic binding protein-like I"/>
    <property type="match status" value="1"/>
</dbReference>
<proteinExistence type="inferred from homology"/>
<dbReference type="PANTHER" id="PTHR46847:SF1">
    <property type="entry name" value="D-ALLOSE-BINDING PERIPLASMIC PROTEIN-RELATED"/>
    <property type="match status" value="1"/>
</dbReference>
<feature type="domain" description="Periplasmic binding protein" evidence="6">
    <location>
        <begin position="64"/>
        <end position="322"/>
    </location>
</feature>
<dbReference type="Proteomes" id="UP001310386">
    <property type="component" value="Unassembled WGS sequence"/>
</dbReference>
<name>A0ABU5ZMR4_9BACL</name>
<evidence type="ECO:0000256" key="4">
    <source>
        <dbReference type="SAM" id="MobiDB-lite"/>
    </source>
</evidence>
<feature type="region of interest" description="Disordered" evidence="4">
    <location>
        <begin position="29"/>
        <end position="57"/>
    </location>
</feature>
<evidence type="ECO:0000259" key="6">
    <source>
        <dbReference type="Pfam" id="PF13407"/>
    </source>
</evidence>
<dbReference type="EMBL" id="JAYJLD010000051">
    <property type="protein sequence ID" value="MEB3103798.1"/>
    <property type="molecule type" value="Genomic_DNA"/>
</dbReference>
<reference evidence="7" key="1">
    <citation type="submission" date="2023-12" db="EMBL/GenBank/DDBJ databases">
        <title>Fervidustalea candida gen. nov., sp. nov., a novel member of the family Paenibacillaceae isolated from a geothermal area.</title>
        <authorList>
            <person name="Li W.-J."/>
            <person name="Jiao J.-Y."/>
            <person name="Chen Y."/>
        </authorList>
    </citation>
    <scope>NUCLEOTIDE SEQUENCE</scope>
    <source>
        <strain evidence="7">SYSU GA230002</strain>
    </source>
</reference>
<dbReference type="InterPro" id="IPR028082">
    <property type="entry name" value="Peripla_BP_I"/>
</dbReference>
<protein>
    <submittedName>
        <fullName evidence="7">Substrate-binding domain-containing protein</fullName>
    </submittedName>
</protein>
<dbReference type="PANTHER" id="PTHR46847">
    <property type="entry name" value="D-ALLOSE-BINDING PERIPLASMIC PROTEIN-RELATED"/>
    <property type="match status" value="1"/>
</dbReference>
<evidence type="ECO:0000256" key="3">
    <source>
        <dbReference type="ARBA" id="ARBA00022729"/>
    </source>
</evidence>
<organism evidence="7 8">
    <name type="scientific">Ferviditalea candida</name>
    <dbReference type="NCBI Taxonomy" id="3108399"/>
    <lineage>
        <taxon>Bacteria</taxon>
        <taxon>Bacillati</taxon>
        <taxon>Bacillota</taxon>
        <taxon>Bacilli</taxon>
        <taxon>Bacillales</taxon>
        <taxon>Paenibacillaceae</taxon>
        <taxon>Ferviditalea</taxon>
    </lineage>
</organism>
<evidence type="ECO:0000256" key="5">
    <source>
        <dbReference type="SAM" id="SignalP"/>
    </source>
</evidence>
<comment type="similarity">
    <text evidence="2">Belongs to the bacterial solute-binding protein 2 family.</text>
</comment>
<sequence length="374" mass="40388">MLKMSKWLPIFMVLVLAIAALTGCGGSSGGSDSKQNASDKPAAQSAAPSSGDAKAGDGKKAFKIALSNSYIGNSWRSEMVKIFEAYAQQKKDAGLISEFYSSSSGNDPQAQINEIRNMMSKGYDAIIVNAASPTALAPVMNEAADRGIVVVAFDNTVDSDKVYNVNTDQVEFGRKQAQWLMDQIGGKGNILLIKGVEGTTVSRDRNKGYQEVLAKYPDVKILQEGFGKWDDAATATEINNMLTAQKDKGIAGILQEGGGENAIIQALKQHGIDPSTVPMTGEMTNGFFRHMKDEKIKGIAIGQPPYLVATSIDVALKILNKENVDKLTLAPLPVGTNTEIDKWYAPGQPDNFFVDWTDNNNSFNLKLEQILPKK</sequence>
<keyword evidence="3 5" id="KW-0732">Signal</keyword>